<organism evidence="2 3">
    <name type="scientific">Steinernema carpocapsae</name>
    <name type="common">Entomopathogenic nematode</name>
    <dbReference type="NCBI Taxonomy" id="34508"/>
    <lineage>
        <taxon>Eukaryota</taxon>
        <taxon>Metazoa</taxon>
        <taxon>Ecdysozoa</taxon>
        <taxon>Nematoda</taxon>
        <taxon>Chromadorea</taxon>
        <taxon>Rhabditida</taxon>
        <taxon>Tylenchina</taxon>
        <taxon>Panagrolaimomorpha</taxon>
        <taxon>Strongyloidoidea</taxon>
        <taxon>Steinernematidae</taxon>
        <taxon>Steinernema</taxon>
    </lineage>
</organism>
<evidence type="ECO:0000313" key="3">
    <source>
        <dbReference type="Proteomes" id="UP000298663"/>
    </source>
</evidence>
<dbReference type="Proteomes" id="UP000298663">
    <property type="component" value="Unassembled WGS sequence"/>
</dbReference>
<gene>
    <name evidence="2" type="ORF">L596_017094</name>
</gene>
<proteinExistence type="predicted"/>
<name>A0A4U5N0I9_STECR</name>
<keyword evidence="1" id="KW-0812">Transmembrane</keyword>
<keyword evidence="1" id="KW-1133">Transmembrane helix</keyword>
<dbReference type="OrthoDB" id="5770929at2759"/>
<keyword evidence="1" id="KW-0472">Membrane</keyword>
<reference evidence="2 3" key="1">
    <citation type="journal article" date="2015" name="Genome Biol.">
        <title>Comparative genomics of Steinernema reveals deeply conserved gene regulatory networks.</title>
        <authorList>
            <person name="Dillman A.R."/>
            <person name="Macchietto M."/>
            <person name="Porter C.F."/>
            <person name="Rogers A."/>
            <person name="Williams B."/>
            <person name="Antoshechkin I."/>
            <person name="Lee M.M."/>
            <person name="Goodwin Z."/>
            <person name="Lu X."/>
            <person name="Lewis E.E."/>
            <person name="Goodrich-Blair H."/>
            <person name="Stock S.P."/>
            <person name="Adams B.J."/>
            <person name="Sternberg P.W."/>
            <person name="Mortazavi A."/>
        </authorList>
    </citation>
    <scope>NUCLEOTIDE SEQUENCE [LARGE SCALE GENOMIC DNA]</scope>
    <source>
        <strain evidence="2 3">ALL</strain>
    </source>
</reference>
<protein>
    <submittedName>
        <fullName evidence="2">Uncharacterized protein</fullName>
    </submittedName>
</protein>
<dbReference type="EMBL" id="AZBU02000005">
    <property type="protein sequence ID" value="TKR75859.1"/>
    <property type="molecule type" value="Genomic_DNA"/>
</dbReference>
<keyword evidence="3" id="KW-1185">Reference proteome</keyword>
<dbReference type="AlphaFoldDB" id="A0A4U5N0I9"/>
<feature type="transmembrane region" description="Helical" evidence="1">
    <location>
        <begin position="38"/>
        <end position="63"/>
    </location>
</feature>
<sequence>MAAHPCAPNCRVPEKRDFMDSLPERQASDFYDKYDPMVGIATALILVLFIVCVTAKSLIRFFAQRIQIRMYKRHMKRMRIEMDVEKAVNGTAVTFTNGGTTTTTTTTDLR</sequence>
<comment type="caution">
    <text evidence="2">The sequence shown here is derived from an EMBL/GenBank/DDBJ whole genome shotgun (WGS) entry which is preliminary data.</text>
</comment>
<evidence type="ECO:0000256" key="1">
    <source>
        <dbReference type="SAM" id="Phobius"/>
    </source>
</evidence>
<evidence type="ECO:0000313" key="2">
    <source>
        <dbReference type="EMBL" id="TKR75859.1"/>
    </source>
</evidence>
<reference evidence="2 3" key="2">
    <citation type="journal article" date="2019" name="G3 (Bethesda)">
        <title>Hybrid Assembly of the Genome of the Entomopathogenic Nematode Steinernema carpocapsae Identifies the X-Chromosome.</title>
        <authorList>
            <person name="Serra L."/>
            <person name="Macchietto M."/>
            <person name="Macias-Munoz A."/>
            <person name="McGill C.J."/>
            <person name="Rodriguez I.M."/>
            <person name="Rodriguez B."/>
            <person name="Murad R."/>
            <person name="Mortazavi A."/>
        </authorList>
    </citation>
    <scope>NUCLEOTIDE SEQUENCE [LARGE SCALE GENOMIC DNA]</scope>
    <source>
        <strain evidence="2 3">ALL</strain>
    </source>
</reference>
<accession>A0A4U5N0I9</accession>